<gene>
    <name evidence="8" type="ORF">DHL47_00710</name>
</gene>
<evidence type="ECO:0000256" key="6">
    <source>
        <dbReference type="SAM" id="Coils"/>
    </source>
</evidence>
<protein>
    <submittedName>
        <fullName evidence="8">Dynamin</fullName>
    </submittedName>
</protein>
<dbReference type="Proteomes" id="UP001519349">
    <property type="component" value="Unassembled WGS sequence"/>
</dbReference>
<proteinExistence type="predicted"/>
<evidence type="ECO:0000256" key="5">
    <source>
        <dbReference type="ARBA" id="ARBA00023136"/>
    </source>
</evidence>
<organism evidence="8 9">
    <name type="scientific">Streptococcus panodentis</name>
    <dbReference type="NCBI Taxonomy" id="1581472"/>
    <lineage>
        <taxon>Bacteria</taxon>
        <taxon>Bacillati</taxon>
        <taxon>Bacillota</taxon>
        <taxon>Bacilli</taxon>
        <taxon>Lactobacillales</taxon>
        <taxon>Streptococcaceae</taxon>
        <taxon>Streptococcus</taxon>
    </lineage>
</organism>
<dbReference type="InterPro" id="IPR027417">
    <property type="entry name" value="P-loop_NTPase"/>
</dbReference>
<dbReference type="RefSeq" id="WP_209550537.1">
    <property type="nucleotide sequence ID" value="NZ_QFAY01000001.1"/>
</dbReference>
<dbReference type="SUPFAM" id="SSF52540">
    <property type="entry name" value="P-loop containing nucleoside triphosphate hydrolases"/>
    <property type="match status" value="1"/>
</dbReference>
<keyword evidence="5" id="KW-0472">Membrane</keyword>
<keyword evidence="2" id="KW-0547">Nucleotide-binding</keyword>
<dbReference type="Gene3D" id="3.40.50.300">
    <property type="entry name" value="P-loop containing nucleotide triphosphate hydrolases"/>
    <property type="match status" value="1"/>
</dbReference>
<evidence type="ECO:0000256" key="3">
    <source>
        <dbReference type="ARBA" id="ARBA00022801"/>
    </source>
</evidence>
<evidence type="ECO:0000256" key="1">
    <source>
        <dbReference type="ARBA" id="ARBA00004370"/>
    </source>
</evidence>
<evidence type="ECO:0000256" key="4">
    <source>
        <dbReference type="ARBA" id="ARBA00023134"/>
    </source>
</evidence>
<evidence type="ECO:0000259" key="7">
    <source>
        <dbReference type="Pfam" id="PF00350"/>
    </source>
</evidence>
<keyword evidence="9" id="KW-1185">Reference proteome</keyword>
<reference evidence="8 9" key="1">
    <citation type="submission" date="2018-05" db="EMBL/GenBank/DDBJ databases">
        <title>Draft genome sequence of Streptococcus panodentis CCUG 70867T.</title>
        <authorList>
            <person name="Salva-Serra F."/>
            <person name="Mendez V."/>
            <person name="Jaen-Luchoro D."/>
            <person name="Gonzales-Siles L."/>
            <person name="Karlsson R."/>
            <person name="Engstrom-Jakobsson H."/>
            <person name="Busquets A."/>
            <person name="Gomila M."/>
            <person name="Pineiro-Iglesias B."/>
            <person name="Bennasar-Figueras A."/>
            <person name="Seeger M."/>
            <person name="Moore E."/>
        </authorList>
    </citation>
    <scope>NUCLEOTIDE SEQUENCE [LARGE SCALE GENOMIC DNA]</scope>
    <source>
        <strain evidence="8 9">CCUG 70867</strain>
    </source>
</reference>
<keyword evidence="6" id="KW-0175">Coiled coil</keyword>
<dbReference type="InterPro" id="IPR027094">
    <property type="entry name" value="Mitofusin_fam"/>
</dbReference>
<dbReference type="PANTHER" id="PTHR10465">
    <property type="entry name" value="TRANSMEMBRANE GTPASE FZO1"/>
    <property type="match status" value="1"/>
</dbReference>
<accession>A0ABS5ATH0</accession>
<dbReference type="InterPro" id="IPR045063">
    <property type="entry name" value="Dynamin_N"/>
</dbReference>
<dbReference type="PANTHER" id="PTHR10465:SF0">
    <property type="entry name" value="SARCALUMENIN"/>
    <property type="match status" value="1"/>
</dbReference>
<evidence type="ECO:0000313" key="9">
    <source>
        <dbReference type="Proteomes" id="UP001519349"/>
    </source>
</evidence>
<dbReference type="Pfam" id="PF00350">
    <property type="entry name" value="Dynamin_N"/>
    <property type="match status" value="1"/>
</dbReference>
<sequence>MNKIKIISNPYEKVVSFERWSNQSDSWIPIDEDSNSNSKLISNEYKSGFFPFKVHDIVQQISTEYSNPDEKLILYFSGSDDEFQELESLAAGGNFSNIEVEKSGNYLENARDILPEINRIFKKLDPLITKNIEDDNGEIQQQLKRFSDASNDTVPVCVLGTYSAGKSTFINSLIGCELLPSAETPVTAKVYKISSIPHKDRANINFTLHNEEVKIQFRDDKLVVYNLSEDEELRENIEEILDSEKTETIIEKVRLVLEEINDFSDEGELGDLIEIEVPFSASTLDTVNYKIAIFDTPGSNSSTNLQHSDVLDKAMKGMSNGLPIFVTDSSSMDSTDNDNLKEKLKEVAGLDSRFTMIAVNKAEAADLSLRRFQKESFKRKIMNQSIPRELYAQGIFYVSSILGLGSKLDGQLKGEFYSEQFDTYREKYSNSNNPYYKRLFEFNIIPKQMIPSMIKSAECHSNLIYANSGLSTIEDTIKIFVNKYSHYDKCQQARDTLDKLIIKTNQEIEEKNKDLSNHRKDLQDKLESQKISILEIIDSCIDKEEEDLIVRYPNEMSNFLQHLTQHLKKEEAESLYKAFYDRLSAEIAEDEPRLADGFGREDENTDVLTKILGHVESSLNDYKAGEARRRKLEQDASAELLNGMKERFSSELIAAKESFNQISKQFFINATSEIRQTLEEIITGDLNLQPEKRKEISDIIISYEIIDFAQLDLGKFNRDELSYIFRIGDYRLKSNKINIAGLTSTYNREFKAKLVEFSETIKSEHQSKFKNWVQDLVSLVKNNIVEFSPELKEKDQKIQKVMKEIYSLEEQQAQIEAYVNEIKRMTTWK</sequence>
<name>A0ABS5ATH0_9STRE</name>
<evidence type="ECO:0000313" key="8">
    <source>
        <dbReference type="EMBL" id="MBP2619876.1"/>
    </source>
</evidence>
<dbReference type="EMBL" id="QFAY01000001">
    <property type="protein sequence ID" value="MBP2619876.1"/>
    <property type="molecule type" value="Genomic_DNA"/>
</dbReference>
<feature type="coiled-coil region" evidence="6">
    <location>
        <begin position="501"/>
        <end position="532"/>
    </location>
</feature>
<comment type="subcellular location">
    <subcellularLocation>
        <location evidence="1">Membrane</location>
    </subcellularLocation>
</comment>
<evidence type="ECO:0000256" key="2">
    <source>
        <dbReference type="ARBA" id="ARBA00022741"/>
    </source>
</evidence>
<feature type="domain" description="Dynamin N-terminal" evidence="7">
    <location>
        <begin position="156"/>
        <end position="346"/>
    </location>
</feature>
<keyword evidence="3" id="KW-0378">Hydrolase</keyword>
<keyword evidence="4" id="KW-0342">GTP-binding</keyword>
<comment type="caution">
    <text evidence="8">The sequence shown here is derived from an EMBL/GenBank/DDBJ whole genome shotgun (WGS) entry which is preliminary data.</text>
</comment>